<evidence type="ECO:0000313" key="2">
    <source>
        <dbReference type="Proteomes" id="UP001215461"/>
    </source>
</evidence>
<dbReference type="InterPro" id="IPR045633">
    <property type="entry name" value="DUF6414"/>
</dbReference>
<dbReference type="Pfam" id="PF19952">
    <property type="entry name" value="DUF6414"/>
    <property type="match status" value="1"/>
</dbReference>
<proteinExistence type="predicted"/>
<protein>
    <submittedName>
        <fullName evidence="1">Uncharacterized protein</fullName>
    </submittedName>
</protein>
<evidence type="ECO:0000313" key="1">
    <source>
        <dbReference type="EMBL" id="MDF8371737.1"/>
    </source>
</evidence>
<comment type="caution">
    <text evidence="1">The sequence shown here is derived from an EMBL/GenBank/DDBJ whole genome shotgun (WGS) entry which is preliminary data.</text>
</comment>
<name>A0ABD4XKF1_WEIPA</name>
<gene>
    <name evidence="1" type="ORF">G9403_08820</name>
</gene>
<dbReference type="AlphaFoldDB" id="A0ABD4XKF1"/>
<accession>A0ABD4XKF1</accession>
<reference evidence="1 2" key="1">
    <citation type="submission" date="2020-03" db="EMBL/GenBank/DDBJ databases">
        <title>Comparative genomics of Weissella paramesenteroides.</title>
        <authorList>
            <person name="Kant R."/>
            <person name="Takala T."/>
            <person name="Saris P."/>
        </authorList>
    </citation>
    <scope>NUCLEOTIDE SEQUENCE [LARGE SCALE GENOMIC DNA]</scope>
    <source>
        <strain evidence="1 2">SJ27-4</strain>
    </source>
</reference>
<sequence>MVVKKGTLSFGKIVYLDEQAVLDFLQLNNDGEEVKIVKKVSESVAGIDGQASAGTGFFNIAKLKLSGNASYNKNNIVETQLTNTLISSFMEAIKKPSSLIISLSDVRLFIYKDSPAYYRNLVPIINMIEDVNKLQDLNEEERNNFSGFNIHAMGKTLDQLSGYYEFICQNVKDDKMIVRFNITGLRNNYNLNDLTKMNLKLFGIKVGETNDANLEFGNQIDNMTKEISSNDIEADFYELTDNIQNNNLPIIDILMAGV</sequence>
<dbReference type="Proteomes" id="UP001215461">
    <property type="component" value="Unassembled WGS sequence"/>
</dbReference>
<organism evidence="1 2">
    <name type="scientific">Weissella paramesenteroides</name>
    <name type="common">Leuconostoc paramesenteroides</name>
    <dbReference type="NCBI Taxonomy" id="1249"/>
    <lineage>
        <taxon>Bacteria</taxon>
        <taxon>Bacillati</taxon>
        <taxon>Bacillota</taxon>
        <taxon>Bacilli</taxon>
        <taxon>Lactobacillales</taxon>
        <taxon>Lactobacillaceae</taxon>
        <taxon>Weissella</taxon>
    </lineage>
</organism>
<dbReference type="EMBL" id="JAANXN010000012">
    <property type="protein sequence ID" value="MDF8371737.1"/>
    <property type="molecule type" value="Genomic_DNA"/>
</dbReference>